<dbReference type="Gene3D" id="1.10.375.10">
    <property type="entry name" value="Human Immunodeficiency Virus Type 1 Capsid Protein"/>
    <property type="match status" value="1"/>
</dbReference>
<reference evidence="3 4" key="1">
    <citation type="journal article" date="2020" name="Nature">
        <title>Six reference-quality genomes reveal evolution of bat adaptations.</title>
        <authorList>
            <person name="Jebb D."/>
            <person name="Huang Z."/>
            <person name="Pippel M."/>
            <person name="Hughes G.M."/>
            <person name="Lavrichenko K."/>
            <person name="Devanna P."/>
            <person name="Winkler S."/>
            <person name="Jermiin L.S."/>
            <person name="Skirmuntt E.C."/>
            <person name="Katzourakis A."/>
            <person name="Burkitt-Gray L."/>
            <person name="Ray D.A."/>
            <person name="Sullivan K.A.M."/>
            <person name="Roscito J.G."/>
            <person name="Kirilenko B.M."/>
            <person name="Davalos L.M."/>
            <person name="Corthals A.P."/>
            <person name="Power M.L."/>
            <person name="Jones G."/>
            <person name="Ransome R.D."/>
            <person name="Dechmann D.K.N."/>
            <person name="Locatelli A.G."/>
            <person name="Puechmaille S.J."/>
            <person name="Fedrigo O."/>
            <person name="Jarvis E.D."/>
            <person name="Hiller M."/>
            <person name="Vernes S.C."/>
            <person name="Myers E.W."/>
            <person name="Teeling E.C."/>
        </authorList>
    </citation>
    <scope>NUCLEOTIDE SEQUENCE [LARGE SCALE GENOMIC DNA]</scope>
    <source>
        <strain evidence="3">MRhiFer1</strain>
        <tissue evidence="3">Lung</tissue>
    </source>
</reference>
<protein>
    <recommendedName>
        <fullName evidence="2">Core shell protein Gag P30 domain-containing protein</fullName>
    </recommendedName>
</protein>
<name>A0A7J7TN66_RHIFE</name>
<organism evidence="3 4">
    <name type="scientific">Rhinolophus ferrumequinum</name>
    <name type="common">Greater horseshoe bat</name>
    <dbReference type="NCBI Taxonomy" id="59479"/>
    <lineage>
        <taxon>Eukaryota</taxon>
        <taxon>Metazoa</taxon>
        <taxon>Chordata</taxon>
        <taxon>Craniata</taxon>
        <taxon>Vertebrata</taxon>
        <taxon>Euteleostomi</taxon>
        <taxon>Mammalia</taxon>
        <taxon>Eutheria</taxon>
        <taxon>Laurasiatheria</taxon>
        <taxon>Chiroptera</taxon>
        <taxon>Yinpterochiroptera</taxon>
        <taxon>Rhinolophoidea</taxon>
        <taxon>Rhinolophidae</taxon>
        <taxon>Rhinolophinae</taxon>
        <taxon>Rhinolophus</taxon>
    </lineage>
</organism>
<dbReference type="PANTHER" id="PTHR33166">
    <property type="entry name" value="GAG_P30 DOMAIN-CONTAINING PROTEIN"/>
    <property type="match status" value="1"/>
</dbReference>
<evidence type="ECO:0000313" key="4">
    <source>
        <dbReference type="Proteomes" id="UP000585614"/>
    </source>
</evidence>
<comment type="caution">
    <text evidence="3">The sequence shown here is derived from an EMBL/GenBank/DDBJ whole genome shotgun (WGS) entry which is preliminary data.</text>
</comment>
<feature type="domain" description="Core shell protein Gag P30" evidence="2">
    <location>
        <begin position="16"/>
        <end position="193"/>
    </location>
</feature>
<dbReference type="EMBL" id="JACAGC010000019">
    <property type="protein sequence ID" value="KAF6301833.1"/>
    <property type="molecule type" value="Genomic_DNA"/>
</dbReference>
<dbReference type="Pfam" id="PF02093">
    <property type="entry name" value="Gag_p30"/>
    <property type="match status" value="1"/>
</dbReference>
<dbReference type="InterPro" id="IPR003036">
    <property type="entry name" value="Gag_P30"/>
</dbReference>
<proteinExistence type="predicted"/>
<dbReference type="AlphaFoldDB" id="A0A7J7TN66"/>
<accession>A0A7J7TN66</accession>
<dbReference type="InterPro" id="IPR008919">
    <property type="entry name" value="Retrov_capsid_N"/>
</dbReference>
<dbReference type="SUPFAM" id="SSF47943">
    <property type="entry name" value="Retrovirus capsid protein, N-terminal core domain"/>
    <property type="match status" value="1"/>
</dbReference>
<feature type="region of interest" description="Disordered" evidence="1">
    <location>
        <begin position="61"/>
        <end position="88"/>
    </location>
</feature>
<dbReference type="Proteomes" id="UP000585614">
    <property type="component" value="Unassembled WGS sequence"/>
</dbReference>
<gene>
    <name evidence="3" type="ORF">mRhiFer1_008751</name>
</gene>
<evidence type="ECO:0000259" key="2">
    <source>
        <dbReference type="Pfam" id="PF02093"/>
    </source>
</evidence>
<dbReference type="InterPro" id="IPR050462">
    <property type="entry name" value="Retroviral_Gag-Pol_poly"/>
</dbReference>
<sequence length="218" mass="25005">MTLTNIEAFQNVTQVFDLSWKNVMLLLNQPLTNSEKQAALQAAETFGDDHPLTYHDARTERDPTLEPFPRGKQAVPTADPQWEPDTATGNWQRKHSLAYILEGLRRTKTKPFNYSKLSTISYNLEENPSAFLERLREALIKYTSIGPDSFEAEILLKDKFITQAAPDIRRKLQKLAIGPEGTLDQLFKVANSVHYNWDQEEAQDKERKIRKKAEALAF</sequence>
<evidence type="ECO:0000313" key="3">
    <source>
        <dbReference type="EMBL" id="KAF6301833.1"/>
    </source>
</evidence>
<dbReference type="GO" id="GO:0019068">
    <property type="term" value="P:virion assembly"/>
    <property type="evidence" value="ECO:0007669"/>
    <property type="project" value="InterPro"/>
</dbReference>
<evidence type="ECO:0000256" key="1">
    <source>
        <dbReference type="SAM" id="MobiDB-lite"/>
    </source>
</evidence>